<gene>
    <name evidence="1" type="ORF">CEXT_546321</name>
</gene>
<feature type="non-terminal residue" evidence="1">
    <location>
        <position position="1"/>
    </location>
</feature>
<dbReference type="Proteomes" id="UP001054945">
    <property type="component" value="Unassembled WGS sequence"/>
</dbReference>
<protein>
    <submittedName>
        <fullName evidence="1">Uncharacterized protein</fullName>
    </submittedName>
</protein>
<evidence type="ECO:0000313" key="1">
    <source>
        <dbReference type="EMBL" id="GIY88946.1"/>
    </source>
</evidence>
<dbReference type="EMBL" id="BPLR01017129">
    <property type="protein sequence ID" value="GIY88946.1"/>
    <property type="molecule type" value="Genomic_DNA"/>
</dbReference>
<sequence>KTETCIDKGREICRSNFALTGLLYGRLAPNHFSKKYRTETPFKHIPLNAEEHKCVGEVCLSILEVLEFKLEEVSESVNKWN</sequence>
<reference evidence="1 2" key="1">
    <citation type="submission" date="2021-06" db="EMBL/GenBank/DDBJ databases">
        <title>Caerostris extrusa draft genome.</title>
        <authorList>
            <person name="Kono N."/>
            <person name="Arakawa K."/>
        </authorList>
    </citation>
    <scope>NUCLEOTIDE SEQUENCE [LARGE SCALE GENOMIC DNA]</scope>
</reference>
<keyword evidence="2" id="KW-1185">Reference proteome</keyword>
<organism evidence="1 2">
    <name type="scientific">Caerostris extrusa</name>
    <name type="common">Bark spider</name>
    <name type="synonym">Caerostris bankana</name>
    <dbReference type="NCBI Taxonomy" id="172846"/>
    <lineage>
        <taxon>Eukaryota</taxon>
        <taxon>Metazoa</taxon>
        <taxon>Ecdysozoa</taxon>
        <taxon>Arthropoda</taxon>
        <taxon>Chelicerata</taxon>
        <taxon>Arachnida</taxon>
        <taxon>Araneae</taxon>
        <taxon>Araneomorphae</taxon>
        <taxon>Entelegynae</taxon>
        <taxon>Araneoidea</taxon>
        <taxon>Araneidae</taxon>
        <taxon>Caerostris</taxon>
    </lineage>
</organism>
<name>A0AAV4X276_CAEEX</name>
<evidence type="ECO:0000313" key="2">
    <source>
        <dbReference type="Proteomes" id="UP001054945"/>
    </source>
</evidence>
<dbReference type="AlphaFoldDB" id="A0AAV4X276"/>
<accession>A0AAV4X276</accession>
<comment type="caution">
    <text evidence="1">The sequence shown here is derived from an EMBL/GenBank/DDBJ whole genome shotgun (WGS) entry which is preliminary data.</text>
</comment>
<proteinExistence type="predicted"/>